<accession>A0AAU8DCK0</accession>
<evidence type="ECO:0000313" key="2">
    <source>
        <dbReference type="EMBL" id="XCG56120.1"/>
    </source>
</evidence>
<gene>
    <name evidence="2" type="ORF">ABVK49_05245</name>
</gene>
<sequence length="136" mass="14863">MRRFLKRRWRSCGRTSRSTRPSGCSSTWAGCDGGDGEKARASCELFVFGLLLYHPAVGGTGMKLVVDVRWDDEASIWYAVSRGRIGLATESESLDGLRERILLVLPDLLDLDDVADLDVELVVHGISAPSNPIAAE</sequence>
<dbReference type="PROSITE" id="PS51257">
    <property type="entry name" value="PROKAR_LIPOPROTEIN"/>
    <property type="match status" value="1"/>
</dbReference>
<dbReference type="Pfam" id="PF08972">
    <property type="entry name" value="DUF1902"/>
    <property type="match status" value="1"/>
</dbReference>
<dbReference type="EMBL" id="CP159249">
    <property type="protein sequence ID" value="XCG56120.1"/>
    <property type="molecule type" value="Genomic_DNA"/>
</dbReference>
<name>A0AAU8DCK0_9HYPH</name>
<dbReference type="RefSeq" id="WP_353644127.1">
    <property type="nucleotide sequence ID" value="NZ_CP159249.1"/>
</dbReference>
<dbReference type="Gene3D" id="3.30.2390.10">
    <property type="entry name" value="TTHA1013-like"/>
    <property type="match status" value="1"/>
</dbReference>
<reference evidence="2" key="1">
    <citation type="submission" date="2024-06" db="EMBL/GenBank/DDBJ databases">
        <title>Mesorhizobium karijinii sp. nov., a symbiont of the iconic Swainsona formosa from arid Australia.</title>
        <authorList>
            <person name="Hill Y.J."/>
            <person name="Watkin E.L.J."/>
            <person name="O'Hara G.W."/>
            <person name="Terpolilli J."/>
            <person name="Tye M.L."/>
            <person name="Kohlmeier M.G."/>
        </authorList>
    </citation>
    <scope>NUCLEOTIDE SEQUENCE</scope>
    <source>
        <strain evidence="2">WSM2239</strain>
    </source>
</reference>
<dbReference type="InterPro" id="IPR015066">
    <property type="entry name" value="DUF1902"/>
</dbReference>
<dbReference type="AlphaFoldDB" id="A0AAU8DCK0"/>
<organism evidence="2">
    <name type="scientific">Mesorhizobium sp. WSM2239</name>
    <dbReference type="NCBI Taxonomy" id="3228852"/>
    <lineage>
        <taxon>Bacteria</taxon>
        <taxon>Pseudomonadati</taxon>
        <taxon>Pseudomonadota</taxon>
        <taxon>Alphaproteobacteria</taxon>
        <taxon>Hyphomicrobiales</taxon>
        <taxon>Phyllobacteriaceae</taxon>
        <taxon>Mesorhizobium</taxon>
    </lineage>
</organism>
<proteinExistence type="predicted"/>
<feature type="domain" description="DUF1902" evidence="1">
    <location>
        <begin position="64"/>
        <end position="121"/>
    </location>
</feature>
<evidence type="ECO:0000259" key="1">
    <source>
        <dbReference type="Pfam" id="PF08972"/>
    </source>
</evidence>
<protein>
    <submittedName>
        <fullName evidence="2">DUF1902 domain-containing protein</fullName>
    </submittedName>
</protein>